<evidence type="ECO:0000313" key="11">
    <source>
        <dbReference type="Proteomes" id="UP000503011"/>
    </source>
</evidence>
<dbReference type="Pfam" id="PF01678">
    <property type="entry name" value="DAP_epimerase"/>
    <property type="match status" value="2"/>
</dbReference>
<keyword evidence="6 8" id="KW-0413">Isomerase</keyword>
<comment type="function">
    <text evidence="8">Catalyzes the stereoinversion of LL-2,6-diaminopimelate (L,L-DAP) to meso-diaminopimelate (meso-DAP), a precursor of L-lysine and an essential component of the bacterial peptidoglycan.</text>
</comment>
<gene>
    <name evidence="8 10" type="primary">dapF</name>
    <name evidence="10" type="ORF">Psuf_051190</name>
</gene>
<reference evidence="10 11" key="1">
    <citation type="submission" date="2020-03" db="EMBL/GenBank/DDBJ databases">
        <title>Whole genome shotgun sequence of Phytohabitans suffuscus NBRC 105367.</title>
        <authorList>
            <person name="Komaki H."/>
            <person name="Tamura T."/>
        </authorList>
    </citation>
    <scope>NUCLEOTIDE SEQUENCE [LARGE SCALE GENOMIC DNA]</scope>
    <source>
        <strain evidence="10 11">NBRC 105367</strain>
    </source>
</reference>
<comment type="subcellular location">
    <subcellularLocation>
        <location evidence="8">Cytoplasm</location>
    </subcellularLocation>
</comment>
<evidence type="ECO:0000256" key="7">
    <source>
        <dbReference type="ARBA" id="ARBA00051712"/>
    </source>
</evidence>
<dbReference type="AlphaFoldDB" id="A0A6F8YP37"/>
<evidence type="ECO:0000256" key="4">
    <source>
        <dbReference type="ARBA" id="ARBA00022605"/>
    </source>
</evidence>
<feature type="binding site" evidence="8">
    <location>
        <begin position="207"/>
        <end position="208"/>
    </location>
    <ligand>
        <name>substrate</name>
    </ligand>
</feature>
<evidence type="ECO:0000256" key="3">
    <source>
        <dbReference type="ARBA" id="ARBA00013080"/>
    </source>
</evidence>
<accession>A0A6F8YP37</accession>
<dbReference type="PANTHER" id="PTHR31689:SF0">
    <property type="entry name" value="DIAMINOPIMELATE EPIMERASE"/>
    <property type="match status" value="1"/>
</dbReference>
<proteinExistence type="inferred from homology"/>
<organism evidence="10 11">
    <name type="scientific">Phytohabitans suffuscus</name>
    <dbReference type="NCBI Taxonomy" id="624315"/>
    <lineage>
        <taxon>Bacteria</taxon>
        <taxon>Bacillati</taxon>
        <taxon>Actinomycetota</taxon>
        <taxon>Actinomycetes</taxon>
        <taxon>Micromonosporales</taxon>
        <taxon>Micromonosporaceae</taxon>
    </lineage>
</organism>
<dbReference type="Gene3D" id="3.10.310.10">
    <property type="entry name" value="Diaminopimelate Epimerase, Chain A, domain 1"/>
    <property type="match status" value="2"/>
</dbReference>
<dbReference type="GO" id="GO:0005829">
    <property type="term" value="C:cytosol"/>
    <property type="evidence" value="ECO:0007669"/>
    <property type="project" value="TreeGrafter"/>
</dbReference>
<feature type="binding site" evidence="8">
    <location>
        <begin position="197"/>
        <end position="198"/>
    </location>
    <ligand>
        <name>substrate</name>
    </ligand>
</feature>
<evidence type="ECO:0000256" key="2">
    <source>
        <dbReference type="ARBA" id="ARBA00010219"/>
    </source>
</evidence>
<dbReference type="Proteomes" id="UP000503011">
    <property type="component" value="Chromosome"/>
</dbReference>
<feature type="site" description="Could be important to modulate the pK values of the two catalytic cysteine residues" evidence="8">
    <location>
        <position position="197"/>
    </location>
</feature>
<name>A0A6F8YP37_9ACTN</name>
<dbReference type="KEGG" id="psuu:Psuf_051190"/>
<evidence type="ECO:0000256" key="9">
    <source>
        <dbReference type="PROSITE-ProRule" id="PRU10125"/>
    </source>
</evidence>
<comment type="similarity">
    <text evidence="2 8">Belongs to the diaminopimelate epimerase family.</text>
</comment>
<dbReference type="UniPathway" id="UPA00034">
    <property type="reaction ID" value="UER00025"/>
</dbReference>
<dbReference type="InterPro" id="IPR001653">
    <property type="entry name" value="DAP_epimerase_DapF"/>
</dbReference>
<keyword evidence="8" id="KW-0963">Cytoplasm</keyword>
<evidence type="ECO:0000256" key="5">
    <source>
        <dbReference type="ARBA" id="ARBA00023154"/>
    </source>
</evidence>
<comment type="pathway">
    <text evidence="1 8">Amino-acid biosynthesis; L-lysine biosynthesis via DAP pathway; DL-2,6-diaminopimelate from LL-2,6-diaminopimelate: step 1/1.</text>
</comment>
<dbReference type="NCBIfam" id="TIGR00652">
    <property type="entry name" value="DapF"/>
    <property type="match status" value="1"/>
</dbReference>
<dbReference type="GO" id="GO:0009089">
    <property type="term" value="P:lysine biosynthetic process via diaminopimelate"/>
    <property type="evidence" value="ECO:0007669"/>
    <property type="project" value="UniProtKB-UniRule"/>
</dbReference>
<feature type="site" description="Could be important to modulate the pK values of the two catalytic cysteine residues" evidence="8">
    <location>
        <position position="147"/>
    </location>
</feature>
<comment type="caution">
    <text evidence="8">Lacks conserved residue(s) required for the propagation of feature annotation.</text>
</comment>
<feature type="active site" evidence="9">
    <location>
        <position position="75"/>
    </location>
</feature>
<reference evidence="10 11" key="2">
    <citation type="submission" date="2020-03" db="EMBL/GenBank/DDBJ databases">
        <authorList>
            <person name="Ichikawa N."/>
            <person name="Kimura A."/>
            <person name="Kitahashi Y."/>
            <person name="Uohara A."/>
        </authorList>
    </citation>
    <scope>NUCLEOTIDE SEQUENCE [LARGE SCALE GENOMIC DNA]</scope>
    <source>
        <strain evidence="10 11">NBRC 105367</strain>
    </source>
</reference>
<dbReference type="InterPro" id="IPR018510">
    <property type="entry name" value="DAP_epimerase_AS"/>
</dbReference>
<comment type="subunit">
    <text evidence="8">Homodimer.</text>
</comment>
<feature type="binding site" evidence="8">
    <location>
        <begin position="76"/>
        <end position="77"/>
    </location>
    <ligand>
        <name>substrate</name>
    </ligand>
</feature>
<dbReference type="SUPFAM" id="SSF54506">
    <property type="entry name" value="Diaminopimelate epimerase-like"/>
    <property type="match status" value="2"/>
</dbReference>
<feature type="binding site" evidence="8">
    <location>
        <position position="15"/>
    </location>
    <ligand>
        <name>substrate</name>
    </ligand>
</feature>
<evidence type="ECO:0000256" key="1">
    <source>
        <dbReference type="ARBA" id="ARBA00005196"/>
    </source>
</evidence>
<feature type="active site" description="Proton acceptor" evidence="8">
    <location>
        <position position="206"/>
    </location>
</feature>
<comment type="catalytic activity">
    <reaction evidence="7 8">
        <text>(2S,6S)-2,6-diaminopimelate = meso-2,6-diaminopimelate</text>
        <dbReference type="Rhea" id="RHEA:15393"/>
        <dbReference type="ChEBI" id="CHEBI:57609"/>
        <dbReference type="ChEBI" id="CHEBI:57791"/>
        <dbReference type="EC" id="5.1.1.7"/>
    </reaction>
</comment>
<evidence type="ECO:0000256" key="6">
    <source>
        <dbReference type="ARBA" id="ARBA00023235"/>
    </source>
</evidence>
<dbReference type="PROSITE" id="PS01326">
    <property type="entry name" value="DAP_EPIMERASE"/>
    <property type="match status" value="1"/>
</dbReference>
<feature type="active site" description="Proton donor" evidence="8">
    <location>
        <position position="75"/>
    </location>
</feature>
<keyword evidence="5 8" id="KW-0457">Lysine biosynthesis</keyword>
<feature type="binding site" evidence="8">
    <location>
        <position position="66"/>
    </location>
    <ligand>
        <name>substrate</name>
    </ligand>
</feature>
<dbReference type="EMBL" id="AP022871">
    <property type="protein sequence ID" value="BCB87806.1"/>
    <property type="molecule type" value="Genomic_DNA"/>
</dbReference>
<feature type="binding site" evidence="8">
    <location>
        <position position="179"/>
    </location>
    <ligand>
        <name>substrate</name>
    </ligand>
</feature>
<sequence>MMGGVRFLKGHGTGNDFVILPVGTPELTPDLVAAMCDRRRGIGGDGVLRVAPSALSGVDWFMDYWNADGSLAEMCGNGVRVFARYLATAGLAAGTVPIETRAGVVRAVIGDETISVGMGLPKVYGDSSARVGGLELPGVAVDCGNPHLVCALSDAALLDSLDLHVPPGHDEEFYPSGVNVEFFVPVGDLHVRMRVHERGSGETLSCGTGAVAVATVALASAGRDTGTVTVDVPGGRLTVTFDGAECHLAGPAVIVASGELSA</sequence>
<keyword evidence="11" id="KW-1185">Reference proteome</keyword>
<evidence type="ECO:0000256" key="8">
    <source>
        <dbReference type="HAMAP-Rule" id="MF_00197"/>
    </source>
</evidence>
<keyword evidence="4 8" id="KW-0028">Amino-acid biosynthesis</keyword>
<dbReference type="HAMAP" id="MF_00197">
    <property type="entry name" value="DAP_epimerase"/>
    <property type="match status" value="1"/>
</dbReference>
<evidence type="ECO:0000313" key="10">
    <source>
        <dbReference type="EMBL" id="BCB87806.1"/>
    </source>
</evidence>
<dbReference type="EC" id="5.1.1.7" evidence="3 8"/>
<protein>
    <recommendedName>
        <fullName evidence="3 8">Diaminopimelate epimerase</fullName>
        <shortName evidence="8">DAP epimerase</shortName>
        <ecNumber evidence="3 8">5.1.1.7</ecNumber>
    </recommendedName>
    <alternativeName>
        <fullName evidence="8">PLP-independent amino acid racemase</fullName>
    </alternativeName>
</protein>
<dbReference type="PANTHER" id="PTHR31689">
    <property type="entry name" value="DIAMINOPIMELATE EPIMERASE, CHLOROPLASTIC"/>
    <property type="match status" value="1"/>
</dbReference>
<dbReference type="GO" id="GO:0008837">
    <property type="term" value="F:diaminopimelate epimerase activity"/>
    <property type="evidence" value="ECO:0007669"/>
    <property type="project" value="UniProtKB-UniRule"/>
</dbReference>
<feature type="binding site" evidence="8">
    <location>
        <position position="145"/>
    </location>
    <ligand>
        <name>substrate</name>
    </ligand>
</feature>